<dbReference type="InterPro" id="IPR018488">
    <property type="entry name" value="cNMP-bd_CS"/>
</dbReference>
<feature type="domain" description="Cyclic nucleotide-binding" evidence="1">
    <location>
        <begin position="30"/>
        <end position="150"/>
    </location>
</feature>
<dbReference type="EMBL" id="CP076448">
    <property type="protein sequence ID" value="QXM23854.1"/>
    <property type="molecule type" value="Genomic_DNA"/>
</dbReference>
<evidence type="ECO:0000259" key="2">
    <source>
        <dbReference type="PROSITE" id="PS51063"/>
    </source>
</evidence>
<dbReference type="GO" id="GO:0003700">
    <property type="term" value="F:DNA-binding transcription factor activity"/>
    <property type="evidence" value="ECO:0007669"/>
    <property type="project" value="TreeGrafter"/>
</dbReference>
<dbReference type="CDD" id="cd00038">
    <property type="entry name" value="CAP_ED"/>
    <property type="match status" value="1"/>
</dbReference>
<dbReference type="InterPro" id="IPR050397">
    <property type="entry name" value="Env_Response_Regulators"/>
</dbReference>
<keyword evidence="4" id="KW-1185">Reference proteome</keyword>
<dbReference type="RefSeq" id="WP_218284774.1">
    <property type="nucleotide sequence ID" value="NZ_CP076448.1"/>
</dbReference>
<dbReference type="KEGG" id="elio:KO353_11160"/>
<dbReference type="Pfam" id="PF00027">
    <property type="entry name" value="cNMP_binding"/>
    <property type="match status" value="1"/>
</dbReference>
<evidence type="ECO:0000313" key="3">
    <source>
        <dbReference type="EMBL" id="QXM23854.1"/>
    </source>
</evidence>
<dbReference type="PROSITE" id="PS00889">
    <property type="entry name" value="CNMP_BINDING_2"/>
    <property type="match status" value="1"/>
</dbReference>
<dbReference type="InterPro" id="IPR012318">
    <property type="entry name" value="HTH_CRP"/>
</dbReference>
<dbReference type="AlphaFoldDB" id="A0A975U1C2"/>
<proteinExistence type="predicted"/>
<reference evidence="3" key="1">
    <citation type="submission" date="2021-06" db="EMBL/GenBank/DDBJ databases">
        <title>Elioraea tepida, sp. nov., a moderately thermophilic aerobic anoxygenic phototrophic bacterium isolated from an alkaline siliceous hot spring mat community in Yellowstone National Park, WY, USA.</title>
        <authorList>
            <person name="Saini M.K."/>
            <person name="Yoshida S."/>
            <person name="Sebastian A."/>
            <person name="Hirose S."/>
            <person name="Hara E."/>
            <person name="Tamaki H."/>
            <person name="Soulier N.T."/>
            <person name="Albert I."/>
            <person name="Hanada S."/>
            <person name="Bryant D.A."/>
            <person name="Tank M."/>
        </authorList>
    </citation>
    <scope>NUCLEOTIDE SEQUENCE</scope>
    <source>
        <strain evidence="3">MS-P2</strain>
    </source>
</reference>
<gene>
    <name evidence="3" type="ORF">KO353_11160</name>
</gene>
<dbReference type="Proteomes" id="UP000694001">
    <property type="component" value="Chromosome"/>
</dbReference>
<dbReference type="GO" id="GO:0003677">
    <property type="term" value="F:DNA binding"/>
    <property type="evidence" value="ECO:0007669"/>
    <property type="project" value="InterPro"/>
</dbReference>
<sequence length="243" mass="26048">MPGAPSSQATTEPRADTLAERVALLGRAPLLRRLPEEALARLAGSARLRAMRRGETLFRRGDPGTGLLLVVRGRIRISVPSSEGRDGVLNLVRAGEVVGEIALLDGHPRTADAIADTDGEVMLLERRDLLHLIEENGALALGLMEVLCERLRQTSAQVEALMFQEAGPRIARALLQLASVQRLASVAVTQKQLGEMAGTSRESANRTLNAWEARGLVSLVPGRVTLRDEAAIRAIAEGGKQHG</sequence>
<evidence type="ECO:0000259" key="1">
    <source>
        <dbReference type="PROSITE" id="PS50042"/>
    </source>
</evidence>
<dbReference type="InterPro" id="IPR000595">
    <property type="entry name" value="cNMP-bd_dom"/>
</dbReference>
<protein>
    <submittedName>
        <fullName evidence="3">Crp/Fnr family transcriptional regulator</fullName>
    </submittedName>
</protein>
<dbReference type="PANTHER" id="PTHR24567:SF68">
    <property type="entry name" value="DNA-BINDING TRANSCRIPTIONAL DUAL REGULATOR CRP"/>
    <property type="match status" value="1"/>
</dbReference>
<dbReference type="PANTHER" id="PTHR24567">
    <property type="entry name" value="CRP FAMILY TRANSCRIPTIONAL REGULATORY PROTEIN"/>
    <property type="match status" value="1"/>
</dbReference>
<dbReference type="Pfam" id="PF13545">
    <property type="entry name" value="HTH_Crp_2"/>
    <property type="match status" value="1"/>
</dbReference>
<dbReference type="GO" id="GO:0005829">
    <property type="term" value="C:cytosol"/>
    <property type="evidence" value="ECO:0007669"/>
    <property type="project" value="TreeGrafter"/>
</dbReference>
<organism evidence="3 4">
    <name type="scientific">Elioraea tepida</name>
    <dbReference type="NCBI Taxonomy" id="2843330"/>
    <lineage>
        <taxon>Bacteria</taxon>
        <taxon>Pseudomonadati</taxon>
        <taxon>Pseudomonadota</taxon>
        <taxon>Alphaproteobacteria</taxon>
        <taxon>Acetobacterales</taxon>
        <taxon>Elioraeaceae</taxon>
        <taxon>Elioraea</taxon>
    </lineage>
</organism>
<dbReference type="SMART" id="SM00419">
    <property type="entry name" value="HTH_CRP"/>
    <property type="match status" value="1"/>
</dbReference>
<dbReference type="SMART" id="SM00100">
    <property type="entry name" value="cNMP"/>
    <property type="match status" value="1"/>
</dbReference>
<dbReference type="PROSITE" id="PS50042">
    <property type="entry name" value="CNMP_BINDING_3"/>
    <property type="match status" value="1"/>
</dbReference>
<feature type="domain" description="HTH crp-type" evidence="2">
    <location>
        <begin position="164"/>
        <end position="230"/>
    </location>
</feature>
<name>A0A975U1C2_9PROT</name>
<evidence type="ECO:0000313" key="4">
    <source>
        <dbReference type="Proteomes" id="UP000694001"/>
    </source>
</evidence>
<accession>A0A975U1C2</accession>
<dbReference type="PROSITE" id="PS51063">
    <property type="entry name" value="HTH_CRP_2"/>
    <property type="match status" value="1"/>
</dbReference>